<evidence type="ECO:0000259" key="1">
    <source>
        <dbReference type="Pfam" id="PF07833"/>
    </source>
</evidence>
<comment type="caution">
    <text evidence="2">The sequence shown here is derived from an EMBL/GenBank/DDBJ whole genome shotgun (WGS) entry which is preliminary data.</text>
</comment>
<reference evidence="2 3" key="1">
    <citation type="submission" date="2023-03" db="EMBL/GenBank/DDBJ databases">
        <title>Bacillus Genome Sequencing.</title>
        <authorList>
            <person name="Dunlap C."/>
        </authorList>
    </citation>
    <scope>NUCLEOTIDE SEQUENCE [LARGE SCALE GENOMIC DNA]</scope>
    <source>
        <strain evidence="2 3">BD-525</strain>
    </source>
</reference>
<dbReference type="Gene3D" id="3.30.457.10">
    <property type="entry name" value="Copper amine oxidase-like, N-terminal domain"/>
    <property type="match status" value="1"/>
</dbReference>
<evidence type="ECO:0000313" key="3">
    <source>
        <dbReference type="Proteomes" id="UP001344632"/>
    </source>
</evidence>
<evidence type="ECO:0000313" key="2">
    <source>
        <dbReference type="EMBL" id="MEC0244142.1"/>
    </source>
</evidence>
<sequence>MKWDGALQQVKITREDSSGYKEIILTIGDTVASVNTKKVVLSVAPFISAEGSTYVPLRFASEALGAKVGWESDNWTAVIDQ</sequence>
<protein>
    <submittedName>
        <fullName evidence="2">Copper amine oxidase N-terminal domain-containing protein</fullName>
    </submittedName>
</protein>
<gene>
    <name evidence="2" type="ORF">P4H66_30475</name>
</gene>
<dbReference type="Proteomes" id="UP001344632">
    <property type="component" value="Unassembled WGS sequence"/>
</dbReference>
<name>A0ABU6GWQ4_9BACL</name>
<proteinExistence type="predicted"/>
<keyword evidence="3" id="KW-1185">Reference proteome</keyword>
<dbReference type="Pfam" id="PF07833">
    <property type="entry name" value="Cu_amine_oxidN1"/>
    <property type="match status" value="1"/>
</dbReference>
<accession>A0ABU6GWQ4</accession>
<dbReference type="SUPFAM" id="SSF55383">
    <property type="entry name" value="Copper amine oxidase, domain N"/>
    <property type="match status" value="1"/>
</dbReference>
<dbReference type="InterPro" id="IPR012854">
    <property type="entry name" value="Cu_amine_oxidase-like_N"/>
</dbReference>
<dbReference type="InterPro" id="IPR036582">
    <property type="entry name" value="Mao_N_sf"/>
</dbReference>
<dbReference type="EMBL" id="JARLKZ010000034">
    <property type="protein sequence ID" value="MEC0244142.1"/>
    <property type="molecule type" value="Genomic_DNA"/>
</dbReference>
<organism evidence="2 3">
    <name type="scientific">Paenibacillus dokdonensis</name>
    <dbReference type="NCBI Taxonomy" id="2567944"/>
    <lineage>
        <taxon>Bacteria</taxon>
        <taxon>Bacillati</taxon>
        <taxon>Bacillota</taxon>
        <taxon>Bacilli</taxon>
        <taxon>Bacillales</taxon>
        <taxon>Paenibacillaceae</taxon>
        <taxon>Paenibacillus</taxon>
    </lineage>
</organism>
<feature type="domain" description="Copper amine oxidase-like N-terminal" evidence="1">
    <location>
        <begin position="2"/>
        <end position="79"/>
    </location>
</feature>